<reference evidence="3 4" key="1">
    <citation type="journal article" date="2014" name="PLoS Genet.">
        <title>Phylogenetically driven sequencing of extremely halophilic archaea reveals strategies for static and dynamic osmo-response.</title>
        <authorList>
            <person name="Becker E.A."/>
            <person name="Seitzer P.M."/>
            <person name="Tritt A."/>
            <person name="Larsen D."/>
            <person name="Krusor M."/>
            <person name="Yao A.I."/>
            <person name="Wu D."/>
            <person name="Madern D."/>
            <person name="Eisen J.A."/>
            <person name="Darling A.E."/>
            <person name="Facciotti M.T."/>
        </authorList>
    </citation>
    <scope>NUCLEOTIDE SEQUENCE [LARGE SCALE GENOMIC DNA]</scope>
    <source>
        <strain evidence="3 4">JCM 13560</strain>
    </source>
</reference>
<name>M0P8H0_9EURY</name>
<proteinExistence type="predicted"/>
<evidence type="ECO:0000313" key="3">
    <source>
        <dbReference type="EMBL" id="EMA66447.1"/>
    </source>
</evidence>
<keyword evidence="1" id="KW-0175">Coiled coil</keyword>
<protein>
    <submittedName>
        <fullName evidence="3">Uncharacterized protein</fullName>
    </submittedName>
</protein>
<keyword evidence="4" id="KW-1185">Reference proteome</keyword>
<gene>
    <name evidence="3" type="ORF">C461_10418</name>
</gene>
<dbReference type="PATRIC" id="fig|1230454.4.peg.2098"/>
<dbReference type="AlphaFoldDB" id="M0P8H0"/>
<dbReference type="STRING" id="1230454.C461_10418"/>
<dbReference type="Proteomes" id="UP000011575">
    <property type="component" value="Unassembled WGS sequence"/>
</dbReference>
<comment type="caution">
    <text evidence="3">The sequence shown here is derived from an EMBL/GenBank/DDBJ whole genome shotgun (WGS) entry which is preliminary data.</text>
</comment>
<evidence type="ECO:0000313" key="4">
    <source>
        <dbReference type="Proteomes" id="UP000011575"/>
    </source>
</evidence>
<feature type="coiled-coil region" evidence="1">
    <location>
        <begin position="128"/>
        <end position="212"/>
    </location>
</feature>
<dbReference type="EMBL" id="AOJI01000026">
    <property type="protein sequence ID" value="EMA66447.1"/>
    <property type="molecule type" value="Genomic_DNA"/>
</dbReference>
<organism evidence="3 4">
    <name type="scientific">Halorubrum aidingense JCM 13560</name>
    <dbReference type="NCBI Taxonomy" id="1230454"/>
    <lineage>
        <taxon>Archaea</taxon>
        <taxon>Methanobacteriati</taxon>
        <taxon>Methanobacteriota</taxon>
        <taxon>Stenosarchaea group</taxon>
        <taxon>Halobacteria</taxon>
        <taxon>Halobacteriales</taxon>
        <taxon>Haloferacaceae</taxon>
        <taxon>Halorubrum</taxon>
    </lineage>
</organism>
<accession>M0P8H0</accession>
<feature type="region of interest" description="Disordered" evidence="2">
    <location>
        <begin position="263"/>
        <end position="304"/>
    </location>
</feature>
<evidence type="ECO:0000256" key="1">
    <source>
        <dbReference type="SAM" id="Coils"/>
    </source>
</evidence>
<dbReference type="RefSeq" id="WP_008000986.1">
    <property type="nucleotide sequence ID" value="NZ_AOJI01000026.1"/>
</dbReference>
<dbReference type="OrthoDB" id="178000at2157"/>
<sequence>MSDLGPTDRPPENAIEAAVDETGVGREELLKRALVSLAEAEGIDIPDPEEVAAIRRDLDDLDADVDEKVTDLRERFVDLYRDVESKAPADHTHEETADRLDEVAADATRAAADASQAAANATDAAETAAAAEASVETALDELDELDDRLARVESRTEGLDDLESRVDGLESRMDGIDIEDVDDKLSRVASAIVRVRRRLEAAERDRADRERLDALTAAANRHGVRKANCTECGETVGLGLLTTPECPHCGRQFAELDPNPGFLGTSRLVAEAAPPLDGDVSDSEGADGESRSVTARNDVGERSR</sequence>
<evidence type="ECO:0000256" key="2">
    <source>
        <dbReference type="SAM" id="MobiDB-lite"/>
    </source>
</evidence>